<evidence type="ECO:0000313" key="2">
    <source>
        <dbReference type="EMBL" id="PQM45728.1"/>
    </source>
</evidence>
<gene>
    <name evidence="2" type="ORF">C1Y40_04115</name>
</gene>
<organism evidence="2 3">
    <name type="scientific">Mycobacterium talmoniae</name>
    <dbReference type="NCBI Taxonomy" id="1858794"/>
    <lineage>
        <taxon>Bacteria</taxon>
        <taxon>Bacillati</taxon>
        <taxon>Actinomycetota</taxon>
        <taxon>Actinomycetes</taxon>
        <taxon>Mycobacteriales</taxon>
        <taxon>Mycobacteriaceae</taxon>
        <taxon>Mycobacterium</taxon>
    </lineage>
</organism>
<evidence type="ECO:0000313" key="3">
    <source>
        <dbReference type="Proteomes" id="UP000238296"/>
    </source>
</evidence>
<dbReference type="EMBL" id="PPEA01000600">
    <property type="protein sequence ID" value="PQM45728.1"/>
    <property type="molecule type" value="Genomic_DNA"/>
</dbReference>
<evidence type="ECO:0000256" key="1">
    <source>
        <dbReference type="SAM" id="MobiDB-lite"/>
    </source>
</evidence>
<feature type="region of interest" description="Disordered" evidence="1">
    <location>
        <begin position="1"/>
        <end position="30"/>
    </location>
</feature>
<protein>
    <submittedName>
        <fullName evidence="2">Uncharacterized protein</fullName>
    </submittedName>
</protein>
<proteinExistence type="predicted"/>
<comment type="caution">
    <text evidence="2">The sequence shown here is derived from an EMBL/GenBank/DDBJ whole genome shotgun (WGS) entry which is preliminary data.</text>
</comment>
<sequence length="277" mass="29596">MSARQQQRPRRAFPKPGGEQRRPADFGRHDRLDLVGVEHEQIGAGRPRPGVDIGIGQPHHDPVVGGGRLLVHAVAFGQPSAHRQGQRAVHPQPVRRVQDHPPIAELVAEPFHQQGGVGGHRGRGGALIVEQPPQVLGGIVVETQLGAPFVERRATQAGQLPGERADRGAQLGGPPDVVAAPERQPGRLAGGGDHQHPVVGDLGDPPAGRPQRDDIAGTRLVDHLFVEFPDPGRFFRRQVHGEQSAVRDRAAGGDRQPLRARTRGQRPGVAVVDQPGA</sequence>
<name>A0A2S8BGH5_9MYCO</name>
<feature type="region of interest" description="Disordered" evidence="1">
    <location>
        <begin position="240"/>
        <end position="277"/>
    </location>
</feature>
<feature type="compositionally biased region" description="Basic and acidic residues" evidence="1">
    <location>
        <begin position="18"/>
        <end position="30"/>
    </location>
</feature>
<reference evidence="2 3" key="1">
    <citation type="journal article" date="2017" name="Int. J. Syst. Evol. Microbiol.">
        <title>Mycobacterium talmoniae sp. nov., a slowly growing mycobacterium isolated from human respiratory samples.</title>
        <authorList>
            <person name="Davidson R.M."/>
            <person name="DeGroote M.A."/>
            <person name="Marola J.L."/>
            <person name="Buss S."/>
            <person name="Jones V."/>
            <person name="McNeil M.R."/>
            <person name="Freifeld A.G."/>
            <person name="Elaine Epperson L."/>
            <person name="Hasan N.A."/>
            <person name="Jackson M."/>
            <person name="Iwen P.C."/>
            <person name="Salfinger M."/>
            <person name="Strong M."/>
        </authorList>
    </citation>
    <scope>NUCLEOTIDE SEQUENCE [LARGE SCALE GENOMIC DNA]</scope>
    <source>
        <strain evidence="2 3">ATCC BAA-2683</strain>
    </source>
</reference>
<dbReference type="AlphaFoldDB" id="A0A2S8BGH5"/>
<feature type="region of interest" description="Disordered" evidence="1">
    <location>
        <begin position="157"/>
        <end position="198"/>
    </location>
</feature>
<accession>A0A2S8BGH5</accession>
<dbReference type="Proteomes" id="UP000238296">
    <property type="component" value="Unassembled WGS sequence"/>
</dbReference>